<reference evidence="1 2" key="1">
    <citation type="journal article" date="2019" name="Nat. Ecol. Evol.">
        <title>Megaphylogeny resolves global patterns of mushroom evolution.</title>
        <authorList>
            <person name="Varga T."/>
            <person name="Krizsan K."/>
            <person name="Foldi C."/>
            <person name="Dima B."/>
            <person name="Sanchez-Garcia M."/>
            <person name="Sanchez-Ramirez S."/>
            <person name="Szollosi G.J."/>
            <person name="Szarkandi J.G."/>
            <person name="Papp V."/>
            <person name="Albert L."/>
            <person name="Andreopoulos W."/>
            <person name="Angelini C."/>
            <person name="Antonin V."/>
            <person name="Barry K.W."/>
            <person name="Bougher N.L."/>
            <person name="Buchanan P."/>
            <person name="Buyck B."/>
            <person name="Bense V."/>
            <person name="Catcheside P."/>
            <person name="Chovatia M."/>
            <person name="Cooper J."/>
            <person name="Damon W."/>
            <person name="Desjardin D."/>
            <person name="Finy P."/>
            <person name="Geml J."/>
            <person name="Haridas S."/>
            <person name="Hughes K."/>
            <person name="Justo A."/>
            <person name="Karasinski D."/>
            <person name="Kautmanova I."/>
            <person name="Kiss B."/>
            <person name="Kocsube S."/>
            <person name="Kotiranta H."/>
            <person name="LaButti K.M."/>
            <person name="Lechner B.E."/>
            <person name="Liimatainen K."/>
            <person name="Lipzen A."/>
            <person name="Lukacs Z."/>
            <person name="Mihaltcheva S."/>
            <person name="Morgado L.N."/>
            <person name="Niskanen T."/>
            <person name="Noordeloos M.E."/>
            <person name="Ohm R.A."/>
            <person name="Ortiz-Santana B."/>
            <person name="Ovrebo C."/>
            <person name="Racz N."/>
            <person name="Riley R."/>
            <person name="Savchenko A."/>
            <person name="Shiryaev A."/>
            <person name="Soop K."/>
            <person name="Spirin V."/>
            <person name="Szebenyi C."/>
            <person name="Tomsovsky M."/>
            <person name="Tulloss R.E."/>
            <person name="Uehling J."/>
            <person name="Grigoriev I.V."/>
            <person name="Vagvolgyi C."/>
            <person name="Papp T."/>
            <person name="Martin F.M."/>
            <person name="Miettinen O."/>
            <person name="Hibbett D.S."/>
            <person name="Nagy L.G."/>
        </authorList>
    </citation>
    <scope>NUCLEOTIDE SEQUENCE [LARGE SCALE GENOMIC DNA]</scope>
    <source>
        <strain evidence="1 2">NL-1719</strain>
    </source>
</reference>
<proteinExistence type="predicted"/>
<name>A0ACD3AD33_9AGAR</name>
<organism evidence="1 2">
    <name type="scientific">Pluteus cervinus</name>
    <dbReference type="NCBI Taxonomy" id="181527"/>
    <lineage>
        <taxon>Eukaryota</taxon>
        <taxon>Fungi</taxon>
        <taxon>Dikarya</taxon>
        <taxon>Basidiomycota</taxon>
        <taxon>Agaricomycotina</taxon>
        <taxon>Agaricomycetes</taxon>
        <taxon>Agaricomycetidae</taxon>
        <taxon>Agaricales</taxon>
        <taxon>Pluteineae</taxon>
        <taxon>Pluteaceae</taxon>
        <taxon>Pluteus</taxon>
    </lineage>
</organism>
<keyword evidence="2" id="KW-1185">Reference proteome</keyword>
<dbReference type="EMBL" id="ML208533">
    <property type="protein sequence ID" value="TFK63229.1"/>
    <property type="molecule type" value="Genomic_DNA"/>
</dbReference>
<protein>
    <submittedName>
        <fullName evidence="1">Uncharacterized protein</fullName>
    </submittedName>
</protein>
<evidence type="ECO:0000313" key="2">
    <source>
        <dbReference type="Proteomes" id="UP000308600"/>
    </source>
</evidence>
<accession>A0ACD3AD33</accession>
<sequence>MAAAQTQESEVYFSLQRVLQINTPISSLAFGHASHLFVGSGDGSLRVYDLSTFKVVKAIKGLGSEVSSIVCVKRPSSELRDAWVGCGKQILKFQLDMPKMILEPSDALLTIEVGDNDQDEVNELAINVTKSHLAFSLDSGHVGVVDLKDNSIRRMNQPHTSVSGSVKFIPDWPKEIVSGGYDTALHHYNFTEGDLVARHEMPRSSSTGGTELAPPFVMCTAVGSTGVVAAGTADGHLWLGYGGDKDQNDVSSKKKKSKKPSFWGGLHEEHHVELKIAEGPVVAMAFVSPWKITTSTMLGVVTQYLLDYDSSLGKLKISELWEQKTHSIEKVNALVVDDKRIIIGGFDNNGRGMIELWQKGEQPPAAINSS</sequence>
<evidence type="ECO:0000313" key="1">
    <source>
        <dbReference type="EMBL" id="TFK63229.1"/>
    </source>
</evidence>
<dbReference type="Proteomes" id="UP000308600">
    <property type="component" value="Unassembled WGS sequence"/>
</dbReference>
<gene>
    <name evidence="1" type="ORF">BDN72DRAFT_826806</name>
</gene>